<feature type="region of interest" description="Disordered" evidence="1">
    <location>
        <begin position="1"/>
        <end position="31"/>
    </location>
</feature>
<accession>A0A7T4DIU2</accession>
<dbReference type="AlphaFoldDB" id="A0A7T4DIU2"/>
<sequence length="141" mass="15370">MGCGASPRRLLPADARHRPMKGQDMSSKDEKNLSQVIDKIAGMDEPRRSIMRQVHDLIVATAPELKPRIWYGMPAYAASASTPALITLRNDERLNLALTEKAPFHPAGGGDGSLMPAAWYFETVDAATEKRIAEIVRSVAG</sequence>
<evidence type="ECO:0000256" key="1">
    <source>
        <dbReference type="SAM" id="MobiDB-lite"/>
    </source>
</evidence>
<proteinExistence type="predicted"/>
<evidence type="ECO:0000313" key="4">
    <source>
        <dbReference type="Proteomes" id="UP000595374"/>
    </source>
</evidence>
<dbReference type="Pfam" id="PF08818">
    <property type="entry name" value="DUF1801"/>
    <property type="match status" value="1"/>
</dbReference>
<dbReference type="EMBL" id="CP065989">
    <property type="protein sequence ID" value="QQB13234.1"/>
    <property type="molecule type" value="Genomic_DNA"/>
</dbReference>
<name>A0A7T4DIU2_9MICO</name>
<protein>
    <submittedName>
        <fullName evidence="3">DUF1801 domain-containing protein</fullName>
    </submittedName>
</protein>
<reference evidence="3 4" key="1">
    <citation type="submission" date="2020-12" db="EMBL/GenBank/DDBJ databases">
        <title>FDA dAtabase for Regulatory Grade micrObial Sequences (FDA-ARGOS): Supporting development and validation of Infectious Disease Dx tests.</title>
        <authorList>
            <person name="Sproer C."/>
            <person name="Gronow S."/>
            <person name="Severitt S."/>
            <person name="Schroder I."/>
            <person name="Tallon L."/>
            <person name="Sadzewicz L."/>
            <person name="Zhao X."/>
            <person name="Boylan J."/>
            <person name="Ott S."/>
            <person name="Bowen H."/>
            <person name="Vavikolanu K."/>
            <person name="Mehta A."/>
            <person name="Aluvathingal J."/>
            <person name="Nadendla S."/>
            <person name="Lowell S."/>
            <person name="Myers T."/>
            <person name="Yan Y."/>
            <person name="Sichtig H."/>
        </authorList>
    </citation>
    <scope>NUCLEOTIDE SEQUENCE [LARGE SCALE GENOMIC DNA]</scope>
    <source>
        <strain evidence="3 4">FDAARGOS_990</strain>
    </source>
</reference>
<evidence type="ECO:0000259" key="2">
    <source>
        <dbReference type="Pfam" id="PF08818"/>
    </source>
</evidence>
<dbReference type="InterPro" id="IPR014922">
    <property type="entry name" value="YdhG-like"/>
</dbReference>
<dbReference type="Gene3D" id="3.90.1150.200">
    <property type="match status" value="1"/>
</dbReference>
<dbReference type="Proteomes" id="UP000595374">
    <property type="component" value="Chromosome"/>
</dbReference>
<gene>
    <name evidence="3" type="ORF">I6H47_10270</name>
</gene>
<feature type="domain" description="YdhG-like" evidence="2">
    <location>
        <begin position="47"/>
        <end position="137"/>
    </location>
</feature>
<organism evidence="3 4">
    <name type="scientific">Brevibacterium casei</name>
    <dbReference type="NCBI Taxonomy" id="33889"/>
    <lineage>
        <taxon>Bacteria</taxon>
        <taxon>Bacillati</taxon>
        <taxon>Actinomycetota</taxon>
        <taxon>Actinomycetes</taxon>
        <taxon>Micrococcales</taxon>
        <taxon>Brevibacteriaceae</taxon>
        <taxon>Brevibacterium</taxon>
    </lineage>
</organism>
<evidence type="ECO:0000313" key="3">
    <source>
        <dbReference type="EMBL" id="QQB13234.1"/>
    </source>
</evidence>
<dbReference type="SUPFAM" id="SSF159888">
    <property type="entry name" value="YdhG-like"/>
    <property type="match status" value="1"/>
</dbReference>